<feature type="transmembrane region" description="Helical" evidence="1">
    <location>
        <begin position="201"/>
        <end position="220"/>
    </location>
</feature>
<dbReference type="Proteomes" id="UP000762110">
    <property type="component" value="Unassembled WGS sequence"/>
</dbReference>
<organism evidence="2 3">
    <name type="scientific">Pedobacter boryungensis</name>
    <dbReference type="NCBI Taxonomy" id="869962"/>
    <lineage>
        <taxon>Bacteria</taxon>
        <taxon>Pseudomonadati</taxon>
        <taxon>Bacteroidota</taxon>
        <taxon>Sphingobacteriia</taxon>
        <taxon>Sphingobacteriales</taxon>
        <taxon>Sphingobacteriaceae</taxon>
        <taxon>Pedobacter</taxon>
    </lineage>
</organism>
<evidence type="ECO:0008006" key="4">
    <source>
        <dbReference type="Google" id="ProtNLM"/>
    </source>
</evidence>
<feature type="transmembrane region" description="Helical" evidence="1">
    <location>
        <begin position="65"/>
        <end position="84"/>
    </location>
</feature>
<sequence length="274" mass="31560">MNNTFSIQRFGLLLKRQWLEFGKIYLITLAVALGVIITFYSFATWNTIFEQRLFSERLLNFREPLFLIFGFLFITVIASSYFAHLGQKSKAIIDLMIPASTFEKFLTGVLFTAVLSTVSFLVIFYLTDLAFVSKLRSIFHNVDTATSFRDSYGKVVETRDNLAFFFTRNYPKEFTSVFLLTPVFVTSIFLLGSIYFNKFHYIKTAISVMIFSGIWTYIIVKTGQTMFDNKIPINTGNGENISKGLIELGMFSLLLLLTAIFWVITYVRLKEKQV</sequence>
<proteinExistence type="predicted"/>
<comment type="caution">
    <text evidence="2">The sequence shown here is derived from an EMBL/GenBank/DDBJ whole genome shotgun (WGS) entry which is preliminary data.</text>
</comment>
<protein>
    <recommendedName>
        <fullName evidence="4">ABC transporter permease</fullName>
    </recommendedName>
</protein>
<gene>
    <name evidence="2" type="ORF">HQN85_08610</name>
</gene>
<reference evidence="2 3" key="1">
    <citation type="submission" date="2020-05" db="EMBL/GenBank/DDBJ databases">
        <title>Description of Pedobacter foliorum sp. nov.</title>
        <authorList>
            <person name="Qi S."/>
            <person name="Carlier A."/>
            <person name="Cnockaert M."/>
            <person name="Vandamme P."/>
        </authorList>
    </citation>
    <scope>NUCLEOTIDE SEQUENCE [LARGE SCALE GENOMIC DNA]</scope>
    <source>
        <strain evidence="2 3">LMG 31300</strain>
    </source>
</reference>
<dbReference type="EMBL" id="JABMKV010000002">
    <property type="protein sequence ID" value="NQX31784.1"/>
    <property type="molecule type" value="Genomic_DNA"/>
</dbReference>
<dbReference type="RefSeq" id="WP_173271244.1">
    <property type="nucleotide sequence ID" value="NZ_JABMKV010000002.1"/>
</dbReference>
<name>A0ABX2DCI9_9SPHI</name>
<accession>A0ABX2DCI9</accession>
<keyword evidence="1" id="KW-0472">Membrane</keyword>
<feature type="transmembrane region" description="Helical" evidence="1">
    <location>
        <begin position="105"/>
        <end position="126"/>
    </location>
</feature>
<feature type="transmembrane region" description="Helical" evidence="1">
    <location>
        <begin position="174"/>
        <end position="194"/>
    </location>
</feature>
<feature type="transmembrane region" description="Helical" evidence="1">
    <location>
        <begin position="24"/>
        <end position="45"/>
    </location>
</feature>
<evidence type="ECO:0000313" key="2">
    <source>
        <dbReference type="EMBL" id="NQX31784.1"/>
    </source>
</evidence>
<evidence type="ECO:0000256" key="1">
    <source>
        <dbReference type="SAM" id="Phobius"/>
    </source>
</evidence>
<keyword evidence="1" id="KW-0812">Transmembrane</keyword>
<feature type="transmembrane region" description="Helical" evidence="1">
    <location>
        <begin position="248"/>
        <end position="269"/>
    </location>
</feature>
<evidence type="ECO:0000313" key="3">
    <source>
        <dbReference type="Proteomes" id="UP000762110"/>
    </source>
</evidence>
<keyword evidence="3" id="KW-1185">Reference proteome</keyword>
<keyword evidence="1" id="KW-1133">Transmembrane helix</keyword>